<name>A0ABR2D378_9ROSI</name>
<accession>A0ABR2D378</accession>
<evidence type="ECO:0000313" key="2">
    <source>
        <dbReference type="Proteomes" id="UP001472677"/>
    </source>
</evidence>
<evidence type="ECO:0000313" key="1">
    <source>
        <dbReference type="EMBL" id="KAK8528254.1"/>
    </source>
</evidence>
<dbReference type="EMBL" id="JBBPBM010000037">
    <property type="protein sequence ID" value="KAK8528254.1"/>
    <property type="molecule type" value="Genomic_DNA"/>
</dbReference>
<comment type="caution">
    <text evidence="1">The sequence shown here is derived from an EMBL/GenBank/DDBJ whole genome shotgun (WGS) entry which is preliminary data.</text>
</comment>
<dbReference type="Proteomes" id="UP001472677">
    <property type="component" value="Unassembled WGS sequence"/>
</dbReference>
<protein>
    <submittedName>
        <fullName evidence="1">Uncharacterized protein</fullName>
    </submittedName>
</protein>
<reference evidence="1 2" key="1">
    <citation type="journal article" date="2024" name="G3 (Bethesda)">
        <title>Genome assembly of Hibiscus sabdariffa L. provides insights into metabolisms of medicinal natural products.</title>
        <authorList>
            <person name="Kim T."/>
        </authorList>
    </citation>
    <scope>NUCLEOTIDE SEQUENCE [LARGE SCALE GENOMIC DNA]</scope>
    <source>
        <strain evidence="1">TK-2024</strain>
        <tissue evidence="1">Old leaves</tissue>
    </source>
</reference>
<gene>
    <name evidence="1" type="ORF">V6N12_074788</name>
</gene>
<organism evidence="1 2">
    <name type="scientific">Hibiscus sabdariffa</name>
    <name type="common">roselle</name>
    <dbReference type="NCBI Taxonomy" id="183260"/>
    <lineage>
        <taxon>Eukaryota</taxon>
        <taxon>Viridiplantae</taxon>
        <taxon>Streptophyta</taxon>
        <taxon>Embryophyta</taxon>
        <taxon>Tracheophyta</taxon>
        <taxon>Spermatophyta</taxon>
        <taxon>Magnoliopsida</taxon>
        <taxon>eudicotyledons</taxon>
        <taxon>Gunneridae</taxon>
        <taxon>Pentapetalae</taxon>
        <taxon>rosids</taxon>
        <taxon>malvids</taxon>
        <taxon>Malvales</taxon>
        <taxon>Malvaceae</taxon>
        <taxon>Malvoideae</taxon>
        <taxon>Hibiscus</taxon>
    </lineage>
</organism>
<proteinExistence type="predicted"/>
<sequence>MVFKGYIINMVIEEGSRSNLSRSGGLRGNTDEEEKRVVLRSKPNASFRVKARERSVRAKDGHPRRGKYKIFHGKKRGEKEGLLSVTVH</sequence>
<keyword evidence="2" id="KW-1185">Reference proteome</keyword>